<dbReference type="GO" id="GO:0016020">
    <property type="term" value="C:membrane"/>
    <property type="evidence" value="ECO:0007669"/>
    <property type="project" value="TreeGrafter"/>
</dbReference>
<protein>
    <recommendedName>
        <fullName evidence="2">CRAL-TRIO domain-containing protein</fullName>
    </recommendedName>
</protein>
<sequence length="273" mass="31470">MCTNGIVDFSGKTLSDEDVKKCVKDLLKLVLEHDKLKRFRTEDSYLLRFLHCSEFDVSLALKKMEDFTNLLLEYPDWFGNTSPLHMKSQIEVGDKVIMKERDKKGRGILILKLGKLDVVNSCPAEQARIVEVWMESIMDDPTIQASGLSTILDLNGYSWRLFRWVTPTNTKMVAKRVDTYPLKEILIHVVNTSFLLSATIKFIWPFLNDKLKNMFKFHFDNWPSLHEYISPDVLPAEYGGDGPDINMEKSIQVLFDQDSSIGAKLIYHRISDD</sequence>
<dbReference type="PANTHER" id="PTHR10174">
    <property type="entry name" value="ALPHA-TOCOPHEROL TRANSFER PROTEIN-RELATED"/>
    <property type="match status" value="1"/>
</dbReference>
<dbReference type="GO" id="GO:1902936">
    <property type="term" value="F:phosphatidylinositol bisphosphate binding"/>
    <property type="evidence" value="ECO:0007669"/>
    <property type="project" value="TreeGrafter"/>
</dbReference>
<dbReference type="SUPFAM" id="SSF46938">
    <property type="entry name" value="CRAL/TRIO N-terminal domain"/>
    <property type="match status" value="1"/>
</dbReference>
<dbReference type="InterPro" id="IPR036865">
    <property type="entry name" value="CRAL-TRIO_dom_sf"/>
</dbReference>
<dbReference type="SUPFAM" id="SSF52087">
    <property type="entry name" value="CRAL/TRIO domain"/>
    <property type="match status" value="1"/>
</dbReference>
<organism evidence="3 4">
    <name type="scientific">Ignelater luminosus</name>
    <name type="common">Cucubano</name>
    <name type="synonym">Pyrophorus luminosus</name>
    <dbReference type="NCBI Taxonomy" id="2038154"/>
    <lineage>
        <taxon>Eukaryota</taxon>
        <taxon>Metazoa</taxon>
        <taxon>Ecdysozoa</taxon>
        <taxon>Arthropoda</taxon>
        <taxon>Hexapoda</taxon>
        <taxon>Insecta</taxon>
        <taxon>Pterygota</taxon>
        <taxon>Neoptera</taxon>
        <taxon>Endopterygota</taxon>
        <taxon>Coleoptera</taxon>
        <taxon>Polyphaga</taxon>
        <taxon>Elateriformia</taxon>
        <taxon>Elateroidea</taxon>
        <taxon>Elateridae</taxon>
        <taxon>Agrypninae</taxon>
        <taxon>Pyrophorini</taxon>
        <taxon>Ignelater</taxon>
    </lineage>
</organism>
<keyword evidence="4" id="KW-1185">Reference proteome</keyword>
<evidence type="ECO:0000313" key="4">
    <source>
        <dbReference type="Proteomes" id="UP000801492"/>
    </source>
</evidence>
<reference evidence="3" key="1">
    <citation type="submission" date="2019-08" db="EMBL/GenBank/DDBJ databases">
        <title>The genome of the North American firefly Photinus pyralis.</title>
        <authorList>
            <consortium name="Photinus pyralis genome working group"/>
            <person name="Fallon T.R."/>
            <person name="Sander Lower S.E."/>
            <person name="Weng J.-K."/>
        </authorList>
    </citation>
    <scope>NUCLEOTIDE SEQUENCE</scope>
    <source>
        <strain evidence="3">TRF0915ILg1</strain>
        <tissue evidence="3">Whole body</tissue>
    </source>
</reference>
<evidence type="ECO:0000259" key="2">
    <source>
        <dbReference type="PROSITE" id="PS50191"/>
    </source>
</evidence>
<dbReference type="Pfam" id="PF00650">
    <property type="entry name" value="CRAL_TRIO"/>
    <property type="match status" value="1"/>
</dbReference>
<name>A0A8K0CHW0_IGNLU</name>
<comment type="caution">
    <text evidence="3">The sequence shown here is derived from an EMBL/GenBank/DDBJ whole genome shotgun (WGS) entry which is preliminary data.</text>
</comment>
<gene>
    <name evidence="3" type="ORF">ILUMI_22014</name>
</gene>
<dbReference type="EMBL" id="VTPC01090218">
    <property type="protein sequence ID" value="KAF2884155.1"/>
    <property type="molecule type" value="Genomic_DNA"/>
</dbReference>
<dbReference type="AlphaFoldDB" id="A0A8K0CHW0"/>
<dbReference type="InterPro" id="IPR001251">
    <property type="entry name" value="CRAL-TRIO_dom"/>
</dbReference>
<dbReference type="CDD" id="cd00170">
    <property type="entry name" value="SEC14"/>
    <property type="match status" value="1"/>
</dbReference>
<keyword evidence="1" id="KW-1133">Transmembrane helix</keyword>
<evidence type="ECO:0000313" key="3">
    <source>
        <dbReference type="EMBL" id="KAF2884155.1"/>
    </source>
</evidence>
<dbReference type="InterPro" id="IPR036273">
    <property type="entry name" value="CRAL/TRIO_N_dom_sf"/>
</dbReference>
<dbReference type="SMART" id="SM00516">
    <property type="entry name" value="SEC14"/>
    <property type="match status" value="1"/>
</dbReference>
<dbReference type="OrthoDB" id="1434354at2759"/>
<evidence type="ECO:0000256" key="1">
    <source>
        <dbReference type="SAM" id="Phobius"/>
    </source>
</evidence>
<keyword evidence="1" id="KW-0812">Transmembrane</keyword>
<keyword evidence="1" id="KW-0472">Membrane</keyword>
<feature type="domain" description="CRAL-TRIO" evidence="2">
    <location>
        <begin position="83"/>
        <end position="246"/>
    </location>
</feature>
<dbReference type="PRINTS" id="PR00180">
    <property type="entry name" value="CRETINALDHBP"/>
</dbReference>
<dbReference type="PROSITE" id="PS50191">
    <property type="entry name" value="CRAL_TRIO"/>
    <property type="match status" value="1"/>
</dbReference>
<dbReference type="Gene3D" id="3.40.525.10">
    <property type="entry name" value="CRAL-TRIO lipid binding domain"/>
    <property type="match status" value="1"/>
</dbReference>
<dbReference type="Proteomes" id="UP000801492">
    <property type="component" value="Unassembled WGS sequence"/>
</dbReference>
<dbReference type="PANTHER" id="PTHR10174:SF226">
    <property type="entry name" value="CLAVESIN-1-LIKE PROTEIN"/>
    <property type="match status" value="1"/>
</dbReference>
<accession>A0A8K0CHW0</accession>
<feature type="transmembrane region" description="Helical" evidence="1">
    <location>
        <begin position="185"/>
        <end position="207"/>
    </location>
</feature>
<proteinExistence type="predicted"/>
<dbReference type="Gene3D" id="1.10.8.20">
    <property type="entry name" value="N-terminal domain of phosphatidylinositol transfer protein sec14p"/>
    <property type="match status" value="1"/>
</dbReference>